<keyword evidence="2" id="KW-1185">Reference proteome</keyword>
<reference evidence="2" key="1">
    <citation type="journal article" date="2019" name="Int. J. Syst. Evol. Microbiol.">
        <title>The Global Catalogue of Microorganisms (GCM) 10K type strain sequencing project: providing services to taxonomists for standard genome sequencing and annotation.</title>
        <authorList>
            <consortium name="The Broad Institute Genomics Platform"/>
            <consortium name="The Broad Institute Genome Sequencing Center for Infectious Disease"/>
            <person name="Wu L."/>
            <person name="Ma J."/>
        </authorList>
    </citation>
    <scope>NUCLEOTIDE SEQUENCE [LARGE SCALE GENOMIC DNA]</scope>
    <source>
        <strain evidence="2">CCUG 53915</strain>
    </source>
</reference>
<dbReference type="RefSeq" id="WP_381479460.1">
    <property type="nucleotide sequence ID" value="NZ_JBHTLT010000001.1"/>
</dbReference>
<proteinExistence type="predicted"/>
<gene>
    <name evidence="1" type="ORF">ACFQ38_00335</name>
</gene>
<sequence>MPYVGKVQKFERVNFLASAKVQAFTTEVSDVGVAAGADGRKIVKAGTVLPANDATAKGILYNDVDVTEGPQPGSLIVEAYILEDRLPAAVDALAKAELTEIKFM</sequence>
<evidence type="ECO:0008006" key="3">
    <source>
        <dbReference type="Google" id="ProtNLM"/>
    </source>
</evidence>
<organism evidence="1 2">
    <name type="scientific">Sporosarcina contaminans</name>
    <dbReference type="NCBI Taxonomy" id="633403"/>
    <lineage>
        <taxon>Bacteria</taxon>
        <taxon>Bacillati</taxon>
        <taxon>Bacillota</taxon>
        <taxon>Bacilli</taxon>
        <taxon>Bacillales</taxon>
        <taxon>Caryophanaceae</taxon>
        <taxon>Sporosarcina</taxon>
    </lineage>
</organism>
<name>A0ABW3TV75_9BACL</name>
<protein>
    <recommendedName>
        <fullName evidence="3">Head decoration protein</fullName>
    </recommendedName>
</protein>
<comment type="caution">
    <text evidence="1">The sequence shown here is derived from an EMBL/GenBank/DDBJ whole genome shotgun (WGS) entry which is preliminary data.</text>
</comment>
<evidence type="ECO:0000313" key="2">
    <source>
        <dbReference type="Proteomes" id="UP001597231"/>
    </source>
</evidence>
<evidence type="ECO:0000313" key="1">
    <source>
        <dbReference type="EMBL" id="MFD1203584.1"/>
    </source>
</evidence>
<dbReference type="Proteomes" id="UP001597231">
    <property type="component" value="Unassembled WGS sequence"/>
</dbReference>
<accession>A0ABW3TV75</accession>
<dbReference type="EMBL" id="JBHTLT010000001">
    <property type="protein sequence ID" value="MFD1203584.1"/>
    <property type="molecule type" value="Genomic_DNA"/>
</dbReference>